<keyword evidence="2" id="KW-1185">Reference proteome</keyword>
<dbReference type="AlphaFoldDB" id="E8X7J4"/>
<dbReference type="InterPro" id="IPR015943">
    <property type="entry name" value="WD40/YVTN_repeat-like_dom_sf"/>
</dbReference>
<dbReference type="Gene3D" id="2.130.10.10">
    <property type="entry name" value="YVTN repeat-like/Quinoprotein amine dehydrogenase"/>
    <property type="match status" value="2"/>
</dbReference>
<evidence type="ECO:0000313" key="1">
    <source>
        <dbReference type="EMBL" id="ADW71428.1"/>
    </source>
</evidence>
<dbReference type="HOGENOM" id="CLU_009318_3_0_0"/>
<dbReference type="InterPro" id="IPR011045">
    <property type="entry name" value="N2O_reductase_N"/>
</dbReference>
<dbReference type="PANTHER" id="PTHR47197:SF3">
    <property type="entry name" value="DIHYDRO-HEME D1 DEHYDROGENASE"/>
    <property type="match status" value="1"/>
</dbReference>
<dbReference type="KEGG" id="acm:AciX9_4482"/>
<sequence>MSYSYITSNCFEVRQLKAATILGAAFLSISLFLLDKASAQAGTILAINEGESTLSIISPKNGQEIARVAEGGVAGHEVVASFDGKTAYVPIYGDSSAGEPGSDGSEMVAIDLATHKVVGHVDFGHGVRPHQPTLNPHDGMLYVTTELDQTITVIDPKAMKIVGTIPTGQALSHMMVMDHEGRFGYTANIQPGSVSVLDMHERKLLTILPIAAKIQRIAISADDKKIFTTDQMKPRVAVIDTATRQVASWIPLPAIGYTLTTTKDGLWLLIGIQSTSQVAVIDLELSKVVRTIDLPKSPHEILMSPDGTTAYVSCTADEQIAAIRVSDWTVTKLIKVGTRVDGLAWAEQH</sequence>
<reference evidence="2" key="1">
    <citation type="submission" date="2011-01" db="EMBL/GenBank/DDBJ databases">
        <title>Complete sequence of plasmid3 of Acidobacterium sp. MP5ACTX9.</title>
        <authorList>
            <consortium name="US DOE Joint Genome Institute"/>
            <person name="Lucas S."/>
            <person name="Copeland A."/>
            <person name="Lapidus A."/>
            <person name="Cheng J.-F."/>
            <person name="Goodwin L."/>
            <person name="Pitluck S."/>
            <person name="Teshima H."/>
            <person name="Detter J.C."/>
            <person name="Han C."/>
            <person name="Tapia R."/>
            <person name="Land M."/>
            <person name="Hauser L."/>
            <person name="Kyrpides N."/>
            <person name="Ivanova N."/>
            <person name="Ovchinnikova G."/>
            <person name="Pagani I."/>
            <person name="Rawat S.R."/>
            <person name="Mannisto M."/>
            <person name="Haggblom M.M."/>
            <person name="Woyke T."/>
        </authorList>
    </citation>
    <scope>NUCLEOTIDE SEQUENCE [LARGE SCALE GENOMIC DNA]</scope>
    <source>
        <strain evidence="2">MP5ACTX9</strain>
        <plasmid evidence="2">Plasmid pACIX903</plasmid>
    </source>
</reference>
<gene>
    <name evidence="1" type="ordered locus">AciX9_4482</name>
</gene>
<dbReference type="Proteomes" id="UP000000343">
    <property type="component" value="Plasmid pACIX903"/>
</dbReference>
<name>E8X7J4_GRATM</name>
<dbReference type="Pfam" id="PF02239">
    <property type="entry name" value="Cytochrom_D1"/>
    <property type="match status" value="1"/>
</dbReference>
<proteinExistence type="predicted"/>
<geneLocation type="plasmid" evidence="1 2">
    <name>pACIX903</name>
</geneLocation>
<dbReference type="RefSeq" id="WP_013573147.1">
    <property type="nucleotide sequence ID" value="NC_015058.1"/>
</dbReference>
<dbReference type="SUPFAM" id="SSF50974">
    <property type="entry name" value="Nitrous oxide reductase, N-terminal domain"/>
    <property type="match status" value="1"/>
</dbReference>
<dbReference type="InterPro" id="IPR051200">
    <property type="entry name" value="Host-pathogen_enzymatic-act"/>
</dbReference>
<evidence type="ECO:0000313" key="2">
    <source>
        <dbReference type="Proteomes" id="UP000000343"/>
    </source>
</evidence>
<dbReference type="PANTHER" id="PTHR47197">
    <property type="entry name" value="PROTEIN NIRF"/>
    <property type="match status" value="1"/>
</dbReference>
<dbReference type="EMBL" id="CP002483">
    <property type="protein sequence ID" value="ADW71428.1"/>
    <property type="molecule type" value="Genomic_DNA"/>
</dbReference>
<protein>
    <submittedName>
        <fullName evidence="1">YVTN beta-propeller repeat-containing protein</fullName>
    </submittedName>
</protein>
<organism evidence="2">
    <name type="scientific">Granulicella tundricola (strain ATCC BAA-1859 / DSM 23138 / MP5ACTX9)</name>
    <dbReference type="NCBI Taxonomy" id="1198114"/>
    <lineage>
        <taxon>Bacteria</taxon>
        <taxon>Pseudomonadati</taxon>
        <taxon>Acidobacteriota</taxon>
        <taxon>Terriglobia</taxon>
        <taxon>Terriglobales</taxon>
        <taxon>Acidobacteriaceae</taxon>
        <taxon>Granulicella</taxon>
    </lineage>
</organism>
<keyword evidence="1" id="KW-0614">Plasmid</keyword>
<accession>E8X7J4</accession>